<dbReference type="PRINTS" id="PR01217">
    <property type="entry name" value="PRICHEXTENSN"/>
</dbReference>
<evidence type="ECO:0000313" key="7">
    <source>
        <dbReference type="EMBL" id="POH66324.1"/>
    </source>
</evidence>
<accession>A0A2S3ZGM5</accession>
<evidence type="ECO:0000259" key="6">
    <source>
        <dbReference type="Pfam" id="PF16656"/>
    </source>
</evidence>
<dbReference type="InterPro" id="IPR008963">
    <property type="entry name" value="Purple_acid_Pase-like_N"/>
</dbReference>
<dbReference type="Gene3D" id="3.60.21.10">
    <property type="match status" value="1"/>
</dbReference>
<gene>
    <name evidence="7" type="ORF">C3B59_07770</name>
</gene>
<feature type="compositionally biased region" description="Low complexity" evidence="3">
    <location>
        <begin position="551"/>
        <end position="591"/>
    </location>
</feature>
<dbReference type="OrthoDB" id="9804511at2"/>
<feature type="domain" description="Purple acid phosphatase N-terminal" evidence="6">
    <location>
        <begin position="60"/>
        <end position="156"/>
    </location>
</feature>
<evidence type="ECO:0000256" key="3">
    <source>
        <dbReference type="SAM" id="MobiDB-lite"/>
    </source>
</evidence>
<keyword evidence="2" id="KW-0677">Repeat</keyword>
<dbReference type="Pfam" id="PF16656">
    <property type="entry name" value="Pur_ac_phosph_N"/>
    <property type="match status" value="1"/>
</dbReference>
<dbReference type="PANTHER" id="PTHR22953:SF153">
    <property type="entry name" value="PURPLE ACID PHOSPHATASE"/>
    <property type="match status" value="1"/>
</dbReference>
<proteinExistence type="predicted"/>
<dbReference type="Gene3D" id="2.60.40.380">
    <property type="entry name" value="Purple acid phosphatase-like, N-terminal"/>
    <property type="match status" value="1"/>
</dbReference>
<reference evidence="7 8" key="1">
    <citation type="submission" date="2018-01" db="EMBL/GenBank/DDBJ databases">
        <title>Cryobacterium sp. nov., from glaciers in China.</title>
        <authorList>
            <person name="Liu Q."/>
            <person name="Xin Y.-H."/>
        </authorList>
    </citation>
    <scope>NUCLEOTIDE SEQUENCE [LARGE SCALE GENOMIC DNA]</scope>
    <source>
        <strain evidence="7 8">TMB1-8</strain>
    </source>
</reference>
<dbReference type="Pfam" id="PF04886">
    <property type="entry name" value="PT"/>
    <property type="match status" value="1"/>
</dbReference>
<evidence type="ECO:0000256" key="2">
    <source>
        <dbReference type="ARBA" id="ARBA00022737"/>
    </source>
</evidence>
<evidence type="ECO:0008006" key="9">
    <source>
        <dbReference type="Google" id="ProtNLM"/>
    </source>
</evidence>
<feature type="region of interest" description="Disordered" evidence="3">
    <location>
        <begin position="463"/>
        <end position="606"/>
    </location>
</feature>
<feature type="compositionally biased region" description="Pro residues" evidence="3">
    <location>
        <begin position="483"/>
        <end position="550"/>
    </location>
</feature>
<dbReference type="NCBIfam" id="TIGR01167">
    <property type="entry name" value="LPXTG_anchor"/>
    <property type="match status" value="1"/>
</dbReference>
<dbReference type="SUPFAM" id="SSF49363">
    <property type="entry name" value="Purple acid phosphatase, N-terminal domain"/>
    <property type="match status" value="1"/>
</dbReference>
<sequence length="743" mass="78384">MNGVLTRLVNSPKRRNTVLAGGLIAALALTTFGTGIAYAAGGLAPPAVKPATIYTATAVPDRVILTPTVTPATSQNVSWRTSTDVTAPQVQLATMTDGPVATWTTISAVSTTEFATDLGYTIKYHTATLTGLAEATSYLYRVGDGDTWSEWFEFATASSTPAPFSFIVQGDAQNDVKSYASRTFRAAFEARPYAKAVVHLGDLIDTDVADAEWGEWFSAAGYENAYLNVMATPGNHEYYPGPLLTKYWKAQFEFPENGPAQTPEIQATFSENTYFTDYQGVRFISLNGSQINTADLAAQTEWLDQALEQNPGKWSVVSFHQPVFSVTSGRDNKIIREAWLPIFEKHNVDLVLQGHDHAYGRGNLFANEQNLPAGASAETSQTGPVYMVTVAGPKMYVPDDLATNNWITNGANLRSMNRDTQMYQTVDVTNDEIYVESRMVTGELFDAFSISKTDDGVKLVTDVAEGRDSGPGSARTTVNAPVRPTPVVPSAVPTPEPTTPPTTPPTPEPTPVPTTEPTAEPTPVPTAEPTAEPTPVPTTEPTAEPTPVPTAEPTTEPTTQPTTQPTAEPTSEPTTEPTAAPTTAPTTAPTSAPQPEPSYTPGDLELSATGVAAGGQITLKGSGFKPNEDLEVQLHSDPVTLGYPTADASGNFSFTGRIPAGIPAGTHTLVVRGLESGVTAESKITILPLGAASTGVKDLANTGVVSLGLWLAAAGIALLLGIAGTVLGRRFRRAEGTSPGGLA</sequence>
<dbReference type="PANTHER" id="PTHR22953">
    <property type="entry name" value="ACID PHOSPHATASE RELATED"/>
    <property type="match status" value="1"/>
</dbReference>
<evidence type="ECO:0000256" key="1">
    <source>
        <dbReference type="ARBA" id="ARBA00022729"/>
    </source>
</evidence>
<dbReference type="GO" id="GO:0046872">
    <property type="term" value="F:metal ion binding"/>
    <property type="evidence" value="ECO:0007669"/>
    <property type="project" value="InterPro"/>
</dbReference>
<dbReference type="EMBL" id="PPXF01000037">
    <property type="protein sequence ID" value="POH66324.1"/>
    <property type="molecule type" value="Genomic_DNA"/>
</dbReference>
<evidence type="ECO:0000256" key="4">
    <source>
        <dbReference type="SAM" id="Phobius"/>
    </source>
</evidence>
<dbReference type="Pfam" id="PF00149">
    <property type="entry name" value="Metallophos"/>
    <property type="match status" value="1"/>
</dbReference>
<evidence type="ECO:0000313" key="8">
    <source>
        <dbReference type="Proteomes" id="UP000237104"/>
    </source>
</evidence>
<keyword evidence="4" id="KW-0812">Transmembrane</keyword>
<protein>
    <recommendedName>
        <fullName evidence="9">Metallophosphoesterase</fullName>
    </recommendedName>
</protein>
<keyword evidence="4" id="KW-1133">Transmembrane helix</keyword>
<comment type="caution">
    <text evidence="7">The sequence shown here is derived from an EMBL/GenBank/DDBJ whole genome shotgun (WGS) entry which is preliminary data.</text>
</comment>
<dbReference type="SUPFAM" id="SSF56300">
    <property type="entry name" value="Metallo-dependent phosphatases"/>
    <property type="match status" value="1"/>
</dbReference>
<organism evidence="7 8">
    <name type="scientific">Cryobacterium zongtaii</name>
    <dbReference type="NCBI Taxonomy" id="1259217"/>
    <lineage>
        <taxon>Bacteria</taxon>
        <taxon>Bacillati</taxon>
        <taxon>Actinomycetota</taxon>
        <taxon>Actinomycetes</taxon>
        <taxon>Micrococcales</taxon>
        <taxon>Microbacteriaceae</taxon>
        <taxon>Cryobacterium</taxon>
    </lineage>
</organism>
<dbReference type="InterPro" id="IPR006970">
    <property type="entry name" value="PT"/>
</dbReference>
<evidence type="ECO:0000259" key="5">
    <source>
        <dbReference type="Pfam" id="PF00149"/>
    </source>
</evidence>
<feature type="transmembrane region" description="Helical" evidence="4">
    <location>
        <begin position="707"/>
        <end position="727"/>
    </location>
</feature>
<dbReference type="InterPro" id="IPR029052">
    <property type="entry name" value="Metallo-depent_PP-like"/>
</dbReference>
<dbReference type="InterPro" id="IPR039331">
    <property type="entry name" value="PAPs-like"/>
</dbReference>
<keyword evidence="4" id="KW-0472">Membrane</keyword>
<keyword evidence="1" id="KW-0732">Signal</keyword>
<feature type="domain" description="Calcineurin-like phosphoesterase" evidence="5">
    <location>
        <begin position="193"/>
        <end position="359"/>
    </location>
</feature>
<name>A0A2S3ZGM5_9MICO</name>
<dbReference type="GO" id="GO:0003993">
    <property type="term" value="F:acid phosphatase activity"/>
    <property type="evidence" value="ECO:0007669"/>
    <property type="project" value="InterPro"/>
</dbReference>
<dbReference type="Proteomes" id="UP000237104">
    <property type="component" value="Unassembled WGS sequence"/>
</dbReference>
<dbReference type="AlphaFoldDB" id="A0A2S3ZGM5"/>
<dbReference type="InterPro" id="IPR004843">
    <property type="entry name" value="Calcineurin-like_PHP"/>
</dbReference>
<dbReference type="InterPro" id="IPR015914">
    <property type="entry name" value="PAPs_N"/>
</dbReference>